<feature type="transmembrane region" description="Helical" evidence="1">
    <location>
        <begin position="234"/>
        <end position="259"/>
    </location>
</feature>
<keyword evidence="1" id="KW-1133">Transmembrane helix</keyword>
<reference evidence="2 3" key="1">
    <citation type="submission" date="2020-03" db="EMBL/GenBank/DDBJ databases">
        <title>Sequencing the genomes of 1000 actinobacteria strains.</title>
        <authorList>
            <person name="Klenk H.-P."/>
        </authorList>
    </citation>
    <scope>NUCLEOTIDE SEQUENCE [LARGE SCALE GENOMIC DNA]</scope>
    <source>
        <strain evidence="2 3">DSM 45685</strain>
    </source>
</reference>
<name>A0A7X5URB9_9PSEU</name>
<protein>
    <submittedName>
        <fullName evidence="2">ABC-2 type transport system permease protein</fullName>
    </submittedName>
</protein>
<keyword evidence="3" id="KW-1185">Reference proteome</keyword>
<feature type="transmembrane region" description="Helical" evidence="1">
    <location>
        <begin position="163"/>
        <end position="183"/>
    </location>
</feature>
<dbReference type="PANTHER" id="PTHR37305">
    <property type="entry name" value="INTEGRAL MEMBRANE PROTEIN-RELATED"/>
    <property type="match status" value="1"/>
</dbReference>
<evidence type="ECO:0000256" key="1">
    <source>
        <dbReference type="SAM" id="Phobius"/>
    </source>
</evidence>
<sequence>MLRSVLLKTLHDQRRALPAWVVSLALLVGIYVALWPSIRDQPSMGDFLQSMPPALRALFATSGADLSTPTGYIQVELLSFMGPLLLIIYAVTSGAAAVAVEEERRTLDLLLSNPVSRGRLVLEKAAAMVFGTLALAAVTGFALVLEGSLADMALPADRVAATMLHMGLLAVVFGAVALLIGAGTGSATASRAVPAVLAVVMYVGNGLAPLVSWLEPVRPISPFYQFSAHDPLRTGLSVTSAVVATLTVVGFVALAAAAFRRRDVAG</sequence>
<dbReference type="EMBL" id="JAAOYM010000001">
    <property type="protein sequence ID" value="NIJ12457.1"/>
    <property type="molecule type" value="Genomic_DNA"/>
</dbReference>
<feature type="transmembrane region" description="Helical" evidence="1">
    <location>
        <begin position="195"/>
        <end position="214"/>
    </location>
</feature>
<dbReference type="GO" id="GO:0140359">
    <property type="term" value="F:ABC-type transporter activity"/>
    <property type="evidence" value="ECO:0007669"/>
    <property type="project" value="InterPro"/>
</dbReference>
<gene>
    <name evidence="2" type="ORF">FHU38_002801</name>
</gene>
<feature type="transmembrane region" description="Helical" evidence="1">
    <location>
        <begin position="20"/>
        <end position="38"/>
    </location>
</feature>
<proteinExistence type="predicted"/>
<dbReference type="PANTHER" id="PTHR37305:SF1">
    <property type="entry name" value="MEMBRANE PROTEIN"/>
    <property type="match status" value="1"/>
</dbReference>
<dbReference type="Pfam" id="PF12679">
    <property type="entry name" value="ABC2_membrane_2"/>
    <property type="match status" value="1"/>
</dbReference>
<dbReference type="AlphaFoldDB" id="A0A7X5URB9"/>
<organism evidence="2 3">
    <name type="scientific">Saccharomonospora amisosensis</name>
    <dbReference type="NCBI Taxonomy" id="1128677"/>
    <lineage>
        <taxon>Bacteria</taxon>
        <taxon>Bacillati</taxon>
        <taxon>Actinomycetota</taxon>
        <taxon>Actinomycetes</taxon>
        <taxon>Pseudonocardiales</taxon>
        <taxon>Pseudonocardiaceae</taxon>
        <taxon>Saccharomonospora</taxon>
    </lineage>
</organism>
<dbReference type="RefSeq" id="WP_167171244.1">
    <property type="nucleotide sequence ID" value="NZ_JAAOYM010000001.1"/>
</dbReference>
<dbReference type="Proteomes" id="UP000545493">
    <property type="component" value="Unassembled WGS sequence"/>
</dbReference>
<dbReference type="GO" id="GO:0005886">
    <property type="term" value="C:plasma membrane"/>
    <property type="evidence" value="ECO:0007669"/>
    <property type="project" value="UniProtKB-SubCell"/>
</dbReference>
<feature type="transmembrane region" description="Helical" evidence="1">
    <location>
        <begin position="121"/>
        <end position="143"/>
    </location>
</feature>
<comment type="caution">
    <text evidence="2">The sequence shown here is derived from an EMBL/GenBank/DDBJ whole genome shotgun (WGS) entry which is preliminary data.</text>
</comment>
<evidence type="ECO:0000313" key="2">
    <source>
        <dbReference type="EMBL" id="NIJ12457.1"/>
    </source>
</evidence>
<evidence type="ECO:0000313" key="3">
    <source>
        <dbReference type="Proteomes" id="UP000545493"/>
    </source>
</evidence>
<keyword evidence="1" id="KW-0472">Membrane</keyword>
<keyword evidence="1" id="KW-0812">Transmembrane</keyword>
<accession>A0A7X5URB9</accession>
<feature type="transmembrane region" description="Helical" evidence="1">
    <location>
        <begin position="77"/>
        <end position="100"/>
    </location>
</feature>